<evidence type="ECO:0000313" key="1">
    <source>
        <dbReference type="EMBL" id="MDT8900362.1"/>
    </source>
</evidence>
<dbReference type="InterPro" id="IPR008928">
    <property type="entry name" value="6-hairpin_glycosidase_sf"/>
</dbReference>
<reference evidence="1 2" key="1">
    <citation type="submission" date="2023-07" db="EMBL/GenBank/DDBJ databases">
        <title>The novel representative of Negativicutes class, Anaeroselena agilis gen. nov. sp. nov.</title>
        <authorList>
            <person name="Prokofeva M.I."/>
            <person name="Elcheninov A.G."/>
            <person name="Klyukina A."/>
            <person name="Kublanov I.V."/>
            <person name="Frolov E.N."/>
            <person name="Podosokorskaya O.A."/>
        </authorList>
    </citation>
    <scope>NUCLEOTIDE SEQUENCE [LARGE SCALE GENOMIC DNA]</scope>
    <source>
        <strain evidence="1 2">4137-cl</strain>
    </source>
</reference>
<dbReference type="SUPFAM" id="SSF48208">
    <property type="entry name" value="Six-hairpin glycosidases"/>
    <property type="match status" value="1"/>
</dbReference>
<gene>
    <name evidence="1" type="ORF">Q4T40_03790</name>
</gene>
<evidence type="ECO:0000313" key="2">
    <source>
        <dbReference type="Proteomes" id="UP001254848"/>
    </source>
</evidence>
<sequence>MGNISAPPFNSDHIFRLTDDTGMFQHAKFSVPDPAHGYTTDDNARALIVAMLLWTVYEQEEYLDLAYRYLSFLINAQTKNGKYRNFMSYGRLFLEEEGSEDCFGRCLWALGYVAANPKTPDGMKEACKMLLSKSMPNVPNLQWLRSKAYSIIGLRYVATTQAYDCIRDLAGSLADSYKKHAIKKWHWFEDVMTYSNAVLPWAMFIAGKVVDNREWLSIAEESLAFLEKVTFSNGYFKPVGCHGWYSKDGIPAKYDEQPLEACETALAYLEGYSVIRRIDYLSKAKKCRNWYLGQNSLQKSLIDPQTGGCCDGITPTGLNLNQGAESIISYCMCSLIIDEMNYEGGVSNGFSQSGNFPAV</sequence>
<keyword evidence="2" id="KW-1185">Reference proteome</keyword>
<dbReference type="Proteomes" id="UP001254848">
    <property type="component" value="Unassembled WGS sequence"/>
</dbReference>
<dbReference type="RefSeq" id="WP_413778910.1">
    <property type="nucleotide sequence ID" value="NZ_JAUOZS010000001.1"/>
</dbReference>
<accession>A0ABU3NW34</accession>
<protein>
    <submittedName>
        <fullName evidence="1">Glycosyltransferase</fullName>
    </submittedName>
</protein>
<organism evidence="1 2">
    <name type="scientific">Anaeroselena agilis</name>
    <dbReference type="NCBI Taxonomy" id="3063788"/>
    <lineage>
        <taxon>Bacteria</taxon>
        <taxon>Bacillati</taxon>
        <taxon>Bacillota</taxon>
        <taxon>Negativicutes</taxon>
        <taxon>Acetonemataceae</taxon>
        <taxon>Anaeroselena</taxon>
    </lineage>
</organism>
<dbReference type="EMBL" id="JAUOZS010000001">
    <property type="protein sequence ID" value="MDT8900362.1"/>
    <property type="molecule type" value="Genomic_DNA"/>
</dbReference>
<proteinExistence type="predicted"/>
<name>A0ABU3NW34_9FIRM</name>
<comment type="caution">
    <text evidence="1">The sequence shown here is derived from an EMBL/GenBank/DDBJ whole genome shotgun (WGS) entry which is preliminary data.</text>
</comment>